<feature type="domain" description="DUF559" evidence="1">
    <location>
        <begin position="1"/>
        <end position="77"/>
    </location>
</feature>
<dbReference type="PANTHER" id="PTHR38590:SF1">
    <property type="entry name" value="BLL0828 PROTEIN"/>
    <property type="match status" value="1"/>
</dbReference>
<evidence type="ECO:0000259" key="1">
    <source>
        <dbReference type="Pfam" id="PF04480"/>
    </source>
</evidence>
<evidence type="ECO:0000313" key="2">
    <source>
        <dbReference type="EMBL" id="BDX03963.1"/>
    </source>
</evidence>
<evidence type="ECO:0000313" key="3">
    <source>
        <dbReference type="Proteomes" id="UP001307608"/>
    </source>
</evidence>
<protein>
    <recommendedName>
        <fullName evidence="1">DUF559 domain-containing protein</fullName>
    </recommendedName>
</protein>
<name>A0ABM8FHX1_9GAMM</name>
<gene>
    <name evidence="2" type="ORF">MACH16_27110</name>
</gene>
<reference evidence="2 3" key="1">
    <citation type="submission" date="2023-01" db="EMBL/GenBank/DDBJ databases">
        <title>Complete genome sequence of Marinomonas pontica strain 200518_36.</title>
        <authorList>
            <person name="Ueki S."/>
            <person name="Gajardo G."/>
            <person name="Maruyama F."/>
        </authorList>
    </citation>
    <scope>NUCLEOTIDE SEQUENCE [LARGE SCALE GENOMIC DNA]</scope>
    <source>
        <strain evidence="2 3">200518_36</strain>
    </source>
</reference>
<dbReference type="PANTHER" id="PTHR38590">
    <property type="entry name" value="BLL0828 PROTEIN"/>
    <property type="match status" value="1"/>
</dbReference>
<keyword evidence="3" id="KW-1185">Reference proteome</keyword>
<dbReference type="InterPro" id="IPR011335">
    <property type="entry name" value="Restrct_endonuc-II-like"/>
</dbReference>
<proteinExistence type="predicted"/>
<dbReference type="InterPro" id="IPR007569">
    <property type="entry name" value="DUF559"/>
</dbReference>
<dbReference type="SUPFAM" id="SSF52980">
    <property type="entry name" value="Restriction endonuclease-like"/>
    <property type="match status" value="1"/>
</dbReference>
<dbReference type="CDD" id="cd01038">
    <property type="entry name" value="Endonuclease_DUF559"/>
    <property type="match status" value="1"/>
</dbReference>
<dbReference type="EMBL" id="AP027271">
    <property type="protein sequence ID" value="BDX03963.1"/>
    <property type="molecule type" value="Genomic_DNA"/>
</dbReference>
<sequence length="82" mass="9679">MKFRRQHGIGPYIVDFYCPEKRLVIEIDGDSHYNLDTQVYDRKRDDFMRSLGLQVMRFTNQDILENLGSVLEVVLQSTQPTK</sequence>
<dbReference type="InterPro" id="IPR047216">
    <property type="entry name" value="Endonuclease_DUF559_bact"/>
</dbReference>
<organism evidence="2 3">
    <name type="scientific">Marinomonas pontica</name>
    <dbReference type="NCBI Taxonomy" id="264739"/>
    <lineage>
        <taxon>Bacteria</taxon>
        <taxon>Pseudomonadati</taxon>
        <taxon>Pseudomonadota</taxon>
        <taxon>Gammaproteobacteria</taxon>
        <taxon>Oceanospirillales</taxon>
        <taxon>Oceanospirillaceae</taxon>
        <taxon>Marinomonas</taxon>
    </lineage>
</organism>
<dbReference type="Proteomes" id="UP001307608">
    <property type="component" value="Chromosome"/>
</dbReference>
<accession>A0ABM8FHX1</accession>
<dbReference type="Pfam" id="PF04480">
    <property type="entry name" value="DUF559"/>
    <property type="match status" value="1"/>
</dbReference>
<dbReference type="Gene3D" id="3.40.960.10">
    <property type="entry name" value="VSR Endonuclease"/>
    <property type="match status" value="1"/>
</dbReference>